<dbReference type="Proteomes" id="UP001154078">
    <property type="component" value="Chromosome 9"/>
</dbReference>
<dbReference type="FunFam" id="3.40.50.720:FF:000202">
    <property type="entry name" value="Short-chain dehydrogenase/reductase family 16C member 6"/>
    <property type="match status" value="1"/>
</dbReference>
<name>A0A9P0BIP0_BRAAE</name>
<comment type="similarity">
    <text evidence="1 4">Belongs to the short-chain dehydrogenases/reductases (SDR) family.</text>
</comment>
<evidence type="ECO:0000256" key="4">
    <source>
        <dbReference type="RuleBase" id="RU000363"/>
    </source>
</evidence>
<dbReference type="EMBL" id="OV121140">
    <property type="protein sequence ID" value="CAH0564161.1"/>
    <property type="molecule type" value="Genomic_DNA"/>
</dbReference>
<evidence type="ECO:0000256" key="2">
    <source>
        <dbReference type="ARBA" id="ARBA00023002"/>
    </source>
</evidence>
<reference evidence="7" key="1">
    <citation type="submission" date="2021-12" db="EMBL/GenBank/DDBJ databases">
        <authorList>
            <person name="King R."/>
        </authorList>
    </citation>
    <scope>NUCLEOTIDE SEQUENCE</scope>
</reference>
<dbReference type="Pfam" id="PF00106">
    <property type="entry name" value="adh_short"/>
    <property type="match status" value="1"/>
</dbReference>
<feature type="compositionally biased region" description="Polar residues" evidence="5">
    <location>
        <begin position="305"/>
        <end position="314"/>
    </location>
</feature>
<feature type="transmembrane region" description="Helical" evidence="6">
    <location>
        <begin position="16"/>
        <end position="36"/>
    </location>
</feature>
<evidence type="ECO:0000313" key="8">
    <source>
        <dbReference type="Proteomes" id="UP001154078"/>
    </source>
</evidence>
<dbReference type="CDD" id="cd05339">
    <property type="entry name" value="17beta-HSDXI-like_SDR_c"/>
    <property type="match status" value="1"/>
</dbReference>
<dbReference type="Gene3D" id="3.40.50.720">
    <property type="entry name" value="NAD(P)-binding Rossmann-like Domain"/>
    <property type="match status" value="1"/>
</dbReference>
<dbReference type="SUPFAM" id="SSF51735">
    <property type="entry name" value="NAD(P)-binding Rossmann-fold domains"/>
    <property type="match status" value="1"/>
</dbReference>
<keyword evidence="6" id="KW-0472">Membrane</keyword>
<evidence type="ECO:0000256" key="3">
    <source>
        <dbReference type="ARBA" id="ARBA00023027"/>
    </source>
</evidence>
<evidence type="ECO:0000256" key="5">
    <source>
        <dbReference type="SAM" id="MobiDB-lite"/>
    </source>
</evidence>
<proteinExistence type="inferred from homology"/>
<accession>A0A9P0BIP0</accession>
<organism evidence="7 8">
    <name type="scientific">Brassicogethes aeneus</name>
    <name type="common">Rape pollen beetle</name>
    <name type="synonym">Meligethes aeneus</name>
    <dbReference type="NCBI Taxonomy" id="1431903"/>
    <lineage>
        <taxon>Eukaryota</taxon>
        <taxon>Metazoa</taxon>
        <taxon>Ecdysozoa</taxon>
        <taxon>Arthropoda</taxon>
        <taxon>Hexapoda</taxon>
        <taxon>Insecta</taxon>
        <taxon>Pterygota</taxon>
        <taxon>Neoptera</taxon>
        <taxon>Endopterygota</taxon>
        <taxon>Coleoptera</taxon>
        <taxon>Polyphaga</taxon>
        <taxon>Cucujiformia</taxon>
        <taxon>Nitidulidae</taxon>
        <taxon>Meligethinae</taxon>
        <taxon>Brassicogethes</taxon>
    </lineage>
</organism>
<protein>
    <submittedName>
        <fullName evidence="7">Uncharacterized protein</fullName>
    </submittedName>
</protein>
<dbReference type="InterPro" id="IPR002347">
    <property type="entry name" value="SDR_fam"/>
</dbReference>
<dbReference type="GO" id="GO:0005811">
    <property type="term" value="C:lipid droplet"/>
    <property type="evidence" value="ECO:0007669"/>
    <property type="project" value="TreeGrafter"/>
</dbReference>
<evidence type="ECO:0000256" key="1">
    <source>
        <dbReference type="ARBA" id="ARBA00006484"/>
    </source>
</evidence>
<dbReference type="InterPro" id="IPR036291">
    <property type="entry name" value="NAD(P)-bd_dom_sf"/>
</dbReference>
<dbReference type="GO" id="GO:0016616">
    <property type="term" value="F:oxidoreductase activity, acting on the CH-OH group of donors, NAD or NADP as acceptor"/>
    <property type="evidence" value="ECO:0007669"/>
    <property type="project" value="TreeGrafter"/>
</dbReference>
<keyword evidence="8" id="KW-1185">Reference proteome</keyword>
<dbReference type="PRINTS" id="PR00080">
    <property type="entry name" value="SDRFAMILY"/>
</dbReference>
<evidence type="ECO:0000313" key="7">
    <source>
        <dbReference type="EMBL" id="CAH0564161.1"/>
    </source>
</evidence>
<dbReference type="AlphaFoldDB" id="A0A9P0BIP0"/>
<keyword evidence="2" id="KW-0560">Oxidoreductase</keyword>
<dbReference type="PANTHER" id="PTHR24322">
    <property type="entry name" value="PKSB"/>
    <property type="match status" value="1"/>
</dbReference>
<keyword evidence="3" id="KW-0520">NAD</keyword>
<dbReference type="PRINTS" id="PR00081">
    <property type="entry name" value="GDHRDH"/>
</dbReference>
<dbReference type="PANTHER" id="PTHR24322:SF748">
    <property type="entry name" value="FI23927P1-RELATED"/>
    <property type="match status" value="1"/>
</dbReference>
<keyword evidence="6" id="KW-1133">Transmembrane helix</keyword>
<gene>
    <name evidence="7" type="ORF">MELIAE_LOCUS12773</name>
</gene>
<evidence type="ECO:0000256" key="6">
    <source>
        <dbReference type="SAM" id="Phobius"/>
    </source>
</evidence>
<feature type="compositionally biased region" description="Polar residues" evidence="5">
    <location>
        <begin position="322"/>
        <end position="334"/>
    </location>
</feature>
<feature type="region of interest" description="Disordered" evidence="5">
    <location>
        <begin position="305"/>
        <end position="334"/>
    </location>
</feature>
<dbReference type="OrthoDB" id="10253736at2759"/>
<sequence length="347" mass="37731">MGSSKPRSLSKTISEVVGFLLLSAFYIVQAIVKFFLPKKYHNYKDVKGEIALVTGGGGGLGRLLALRLAKLGATVVLWDINVAGLEETVNLVNSIGGKAFAFKCDISDKDDVYKAAEITRQEVGDVQILINNAGIATGDTLLATPDHLIKKTFEVNVIAHFWTVKSFLPKMIEKNHGHIVTVASMAGFVGSNKLVTYCATKYAAVGFDDALRVELESQGIFGVKTTAICPFFIQSTGMFNDVNARYIPTLKPNDVADRIIEALQKDETVVLMPNWFSIALVLRMIVPWSVVSLCMRGLVIDPTPKQTAAKTNGSAKIEDFPQKSNGSVKESVSTLNHRIVTNGKNVH</sequence>
<keyword evidence="6" id="KW-0812">Transmembrane</keyword>